<proteinExistence type="inferred from homology"/>
<comment type="similarity">
    <text evidence="1">Belongs to the aldehyde dehydrogenase family.</text>
</comment>
<dbReference type="InterPro" id="IPR016161">
    <property type="entry name" value="Ald_DH/histidinol_DH"/>
</dbReference>
<feature type="domain" description="Aldehyde dehydrogenase" evidence="3">
    <location>
        <begin position="2"/>
        <end position="85"/>
    </location>
</feature>
<dbReference type="EMBL" id="JABANM010021912">
    <property type="protein sequence ID" value="KAF4720449.1"/>
    <property type="molecule type" value="Genomic_DNA"/>
</dbReference>
<evidence type="ECO:0000313" key="5">
    <source>
        <dbReference type="Proteomes" id="UP000574390"/>
    </source>
</evidence>
<comment type="caution">
    <text evidence="4">The sequence shown here is derived from an EMBL/GenBank/DDBJ whole genome shotgun (WGS) entry which is preliminary data.</text>
</comment>
<dbReference type="Proteomes" id="UP000574390">
    <property type="component" value="Unassembled WGS sequence"/>
</dbReference>
<feature type="non-terminal residue" evidence="4">
    <location>
        <position position="118"/>
    </location>
</feature>
<dbReference type="Gene3D" id="3.40.605.10">
    <property type="entry name" value="Aldehyde Dehydrogenase, Chain A, domain 1"/>
    <property type="match status" value="1"/>
</dbReference>
<dbReference type="InterPro" id="IPR016162">
    <property type="entry name" value="Ald_DH_N"/>
</dbReference>
<dbReference type="Gene3D" id="3.40.309.10">
    <property type="entry name" value="Aldehyde Dehydrogenase, Chain A, domain 2"/>
    <property type="match status" value="1"/>
</dbReference>
<dbReference type="PANTHER" id="PTHR43720">
    <property type="entry name" value="2-AMINOMUCONIC SEMIALDEHYDE DEHYDROGENASE"/>
    <property type="match status" value="1"/>
</dbReference>
<dbReference type="InterPro" id="IPR016163">
    <property type="entry name" value="Ald_DH_C"/>
</dbReference>
<dbReference type="AlphaFoldDB" id="A0A7J6RI13"/>
<dbReference type="SUPFAM" id="SSF53720">
    <property type="entry name" value="ALDH-like"/>
    <property type="match status" value="1"/>
</dbReference>
<reference evidence="4 5" key="1">
    <citation type="submission" date="2020-04" db="EMBL/GenBank/DDBJ databases">
        <title>Perkinsus olseni comparative genomics.</title>
        <authorList>
            <person name="Bogema D.R."/>
        </authorList>
    </citation>
    <scope>NUCLEOTIDE SEQUENCE [LARGE SCALE GENOMIC DNA]</scope>
    <source>
        <strain evidence="4">ATCC PRA-205</strain>
    </source>
</reference>
<keyword evidence="2" id="KW-0520">NAD</keyword>
<sequence length="118" mass="13390">VSLHKFSSEEECIGLANASCYGLAGSLWIQDVAVAHRLARDIDTGMLWVNTWMERDLNTPFGGVKQSGMGREGGDYSMSFYTKDKDAVIELKQLTRKQDRLSDRRYLQDLVETLVFTH</sequence>
<gene>
    <name evidence="4" type="ORF">FOZ62_008511</name>
</gene>
<evidence type="ECO:0000259" key="3">
    <source>
        <dbReference type="Pfam" id="PF00171"/>
    </source>
</evidence>
<evidence type="ECO:0000256" key="1">
    <source>
        <dbReference type="ARBA" id="ARBA00009986"/>
    </source>
</evidence>
<name>A0A7J6RI13_PEROL</name>
<evidence type="ECO:0000313" key="4">
    <source>
        <dbReference type="EMBL" id="KAF4720449.1"/>
    </source>
</evidence>
<feature type="non-terminal residue" evidence="4">
    <location>
        <position position="1"/>
    </location>
</feature>
<dbReference type="PANTHER" id="PTHR43720:SF2">
    <property type="entry name" value="2-AMINOMUCONIC SEMIALDEHYDE DEHYDROGENASE"/>
    <property type="match status" value="1"/>
</dbReference>
<organism evidence="4 5">
    <name type="scientific">Perkinsus olseni</name>
    <name type="common">Perkinsus atlanticus</name>
    <dbReference type="NCBI Taxonomy" id="32597"/>
    <lineage>
        <taxon>Eukaryota</taxon>
        <taxon>Sar</taxon>
        <taxon>Alveolata</taxon>
        <taxon>Perkinsozoa</taxon>
        <taxon>Perkinsea</taxon>
        <taxon>Perkinsida</taxon>
        <taxon>Perkinsidae</taxon>
        <taxon>Perkinsus</taxon>
    </lineage>
</organism>
<accession>A0A7J6RI13</accession>
<dbReference type="GO" id="GO:0016620">
    <property type="term" value="F:oxidoreductase activity, acting on the aldehyde or oxo group of donors, NAD or NADP as acceptor"/>
    <property type="evidence" value="ECO:0007669"/>
    <property type="project" value="InterPro"/>
</dbReference>
<dbReference type="Pfam" id="PF00171">
    <property type="entry name" value="Aldedh"/>
    <property type="match status" value="1"/>
</dbReference>
<dbReference type="InterPro" id="IPR015590">
    <property type="entry name" value="Aldehyde_DH_dom"/>
</dbReference>
<evidence type="ECO:0000256" key="2">
    <source>
        <dbReference type="ARBA" id="ARBA00023027"/>
    </source>
</evidence>
<protein>
    <recommendedName>
        <fullName evidence="3">Aldehyde dehydrogenase domain-containing protein</fullName>
    </recommendedName>
</protein>